<protein>
    <recommendedName>
        <fullName evidence="5">Transmembrane protein</fullName>
    </recommendedName>
</protein>
<evidence type="ECO:0000313" key="4">
    <source>
        <dbReference type="Proteomes" id="UP001642360"/>
    </source>
</evidence>
<evidence type="ECO:0000256" key="1">
    <source>
        <dbReference type="SAM" id="MobiDB-lite"/>
    </source>
</evidence>
<keyword evidence="4" id="KW-1185">Reference proteome</keyword>
<dbReference type="PANTHER" id="PTHR34677">
    <property type="match status" value="1"/>
</dbReference>
<comment type="caution">
    <text evidence="3">The sequence shown here is derived from an EMBL/GenBank/DDBJ whole genome shotgun (WGS) entry which is preliminary data.</text>
</comment>
<keyword evidence="2" id="KW-1133">Transmembrane helix</keyword>
<feature type="region of interest" description="Disordered" evidence="1">
    <location>
        <begin position="1047"/>
        <end position="1184"/>
    </location>
</feature>
<feature type="transmembrane region" description="Helical" evidence="2">
    <location>
        <begin position="47"/>
        <end position="70"/>
    </location>
</feature>
<accession>A0ABC8S698</accession>
<feature type="transmembrane region" description="Helical" evidence="2">
    <location>
        <begin position="983"/>
        <end position="1004"/>
    </location>
</feature>
<feature type="transmembrane region" description="Helical" evidence="2">
    <location>
        <begin position="927"/>
        <end position="947"/>
    </location>
</feature>
<name>A0ABC8S698_9AQUA</name>
<dbReference type="EMBL" id="CAUOFW020001957">
    <property type="protein sequence ID" value="CAK9149907.1"/>
    <property type="molecule type" value="Genomic_DNA"/>
</dbReference>
<evidence type="ECO:0000256" key="2">
    <source>
        <dbReference type="SAM" id="Phobius"/>
    </source>
</evidence>
<feature type="transmembrane region" description="Helical" evidence="2">
    <location>
        <begin position="758"/>
        <end position="784"/>
    </location>
</feature>
<feature type="compositionally biased region" description="Basic and acidic residues" evidence="1">
    <location>
        <begin position="1132"/>
        <end position="1143"/>
    </location>
</feature>
<reference evidence="3 4" key="1">
    <citation type="submission" date="2024-02" db="EMBL/GenBank/DDBJ databases">
        <authorList>
            <person name="Vignale AGUSTIN F."/>
            <person name="Sosa J E."/>
            <person name="Modenutti C."/>
        </authorList>
    </citation>
    <scope>NUCLEOTIDE SEQUENCE [LARGE SCALE GENOMIC DNA]</scope>
</reference>
<evidence type="ECO:0000313" key="3">
    <source>
        <dbReference type="EMBL" id="CAK9149907.1"/>
    </source>
</evidence>
<dbReference type="Proteomes" id="UP001642360">
    <property type="component" value="Unassembled WGS sequence"/>
</dbReference>
<feature type="transmembrane region" description="Helical" evidence="2">
    <location>
        <begin position="692"/>
        <end position="712"/>
    </location>
</feature>
<sequence>MKVCETIYSSSYETDNIGSGGYPELLCCSSDQLKAVSNMGLLRLIQVYLCTAVVVLCILNSSGSVVLIRFDEAPQARSRFSTAIFRYSVIRPNGSNACTNNTGCSIYCETKLVFEQLDGQTLIPCPADVIILRNLTVNQEHIFHLNITTKDGERNSSSYSWFIDTIPPTATIFSKQSYTNAEKVSIDVTFSEACTGNGGFKCLNMSNCDVTIDGPAQVDASSLRIIKRDIKYSLDIILSLESTYAHVVIKMANDFCTDLAENNFTRTPGSTFIVHLDRRPVQVDLWTSIQSYELEINGIPRTVIATNKVEDLTVFLDFSIPITGSIEQIQNALHVNSGNMIPIHSRSHGNRRFAFELKNISRTEIVTVELEAASVIARTGTPVSPVPPITFLYDCTQPGVWLSTSSPRVTKESNINVIIEFTKPVFGFEASKVEVKGGSPIRQVHAMLFRSIKLITLHIVKFEKLSRALYSLTVLAVSQNVSVIVAAGEVYDISGNLNLASNQLEVGHSIGTITTGGANTIFSDPSMNLHGMVGHLQVFVLCDWLSFNLPAEYSETVKGLRWLIPHEKLPWKSESSLTWPNHLHLAGARSGMKVSGSSNWFSSSKEFQHPTALNLTNFSNHLNHWLPFLTNYSNDNRLHPQQNMIMKNSAYGLPLDSNEYFTYFLRGEPFSASGVVKRLENYTGWQDLEMNLFWLGVEGGSLLIIHALTLIFVKWRTQVSAHGTLSIPRFELFLLILMLPCVSQSSAFVIRGGTTKGILIGALLLAIPAGLILSVCLFLTITIFSGSFAQYKEVKQIGTKEPWYMKLWLLFTGRPTTGKWFYREGLTSSFLPRFGILFENRKGPPFFVLLDQNDPNSIPKWIESGQNGVGRMRAVSSDDSTEDTKIPMLRRFLGSARSSYINLDLIRRAGLGILSGVHKSRGSGQSLIALTITVVQLLYLLTLKPYIARGVHVVESVSLLCEAGLFGLSISSSSSNPVSDSNLGYIMLAFLFLTFVSQIINQWYAMIKCLSKFSPPQKNSLKHGLKNATKGLLIPFLPRRHWSRVIPGSSKPKEGLSAVPPLSPETHFQRQDARAPHVGPLGSMSATVVPMLSPGSPGFSTNPVSGSTSAGTADHGQKTGGVKQPKGLTSEPKSEMKTLRELAKASFSGVAKYEEGSTSYGARVKGFPGKSSLDNIKPYPKSRI</sequence>
<gene>
    <name evidence="3" type="ORF">ILEXP_LOCUS18001</name>
</gene>
<keyword evidence="2" id="KW-0472">Membrane</keyword>
<dbReference type="AlphaFoldDB" id="A0ABC8S698"/>
<feature type="transmembrane region" description="Helical" evidence="2">
    <location>
        <begin position="732"/>
        <end position="752"/>
    </location>
</feature>
<evidence type="ECO:0008006" key="5">
    <source>
        <dbReference type="Google" id="ProtNLM"/>
    </source>
</evidence>
<dbReference type="PANTHER" id="PTHR34677:SF3">
    <property type="entry name" value="BACTERIAL IG-LIKE DOMAIN-CONTAINING PROTEIN"/>
    <property type="match status" value="1"/>
</dbReference>
<keyword evidence="2" id="KW-0812">Transmembrane</keyword>
<organism evidence="3 4">
    <name type="scientific">Ilex paraguariensis</name>
    <name type="common">yerba mate</name>
    <dbReference type="NCBI Taxonomy" id="185542"/>
    <lineage>
        <taxon>Eukaryota</taxon>
        <taxon>Viridiplantae</taxon>
        <taxon>Streptophyta</taxon>
        <taxon>Embryophyta</taxon>
        <taxon>Tracheophyta</taxon>
        <taxon>Spermatophyta</taxon>
        <taxon>Magnoliopsida</taxon>
        <taxon>eudicotyledons</taxon>
        <taxon>Gunneridae</taxon>
        <taxon>Pentapetalae</taxon>
        <taxon>asterids</taxon>
        <taxon>campanulids</taxon>
        <taxon>Aquifoliales</taxon>
        <taxon>Aquifoliaceae</taxon>
        <taxon>Ilex</taxon>
    </lineage>
</organism>
<proteinExistence type="predicted"/>
<feature type="compositionally biased region" description="Polar residues" evidence="1">
    <location>
        <begin position="1098"/>
        <end position="1111"/>
    </location>
</feature>